<reference evidence="8 9" key="1">
    <citation type="submission" date="2018-05" db="EMBL/GenBank/DDBJ databases">
        <title>Genomic Encyclopedia of Type Strains, Phase IV (KMG-IV): sequencing the most valuable type-strain genomes for metagenomic binning, comparative biology and taxonomic classification.</title>
        <authorList>
            <person name="Goeker M."/>
        </authorList>
    </citation>
    <scope>NUCLEOTIDE SEQUENCE [LARGE SCALE GENOMIC DNA]</scope>
    <source>
        <strain evidence="8 9">DSM 28556</strain>
    </source>
</reference>
<dbReference type="InterPro" id="IPR051020">
    <property type="entry name" value="ALDH-related_metabolic_enz"/>
</dbReference>
<dbReference type="Gene3D" id="3.40.309.10">
    <property type="entry name" value="Aldehyde Dehydrogenase, Chain A, domain 2"/>
    <property type="match status" value="1"/>
</dbReference>
<dbReference type="Pfam" id="PF00171">
    <property type="entry name" value="Aldedh"/>
    <property type="match status" value="1"/>
</dbReference>
<dbReference type="EC" id="1.2.1.97" evidence="5"/>
<dbReference type="EMBL" id="QJJQ01000005">
    <property type="protein sequence ID" value="PXW87427.1"/>
    <property type="molecule type" value="Genomic_DNA"/>
</dbReference>
<gene>
    <name evidence="8" type="ORF">DFR56_10567</name>
</gene>
<dbReference type="PANTHER" id="PTHR42991">
    <property type="entry name" value="ALDEHYDE DEHYDROGENASE"/>
    <property type="match status" value="1"/>
</dbReference>
<name>A0A2V3VZE8_9BACI</name>
<evidence type="ECO:0000259" key="7">
    <source>
        <dbReference type="Pfam" id="PF00171"/>
    </source>
</evidence>
<organism evidence="8 9">
    <name type="scientific">Pseudogracilibacillus auburnensis</name>
    <dbReference type="NCBI Taxonomy" id="1494959"/>
    <lineage>
        <taxon>Bacteria</taxon>
        <taxon>Bacillati</taxon>
        <taxon>Bacillota</taxon>
        <taxon>Bacilli</taxon>
        <taxon>Bacillales</taxon>
        <taxon>Bacillaceae</taxon>
        <taxon>Pseudogracilibacillus</taxon>
    </lineage>
</organism>
<evidence type="ECO:0000256" key="2">
    <source>
        <dbReference type="ARBA" id="ARBA00023002"/>
    </source>
</evidence>
<evidence type="ECO:0000313" key="9">
    <source>
        <dbReference type="Proteomes" id="UP000247978"/>
    </source>
</evidence>
<dbReference type="AlphaFoldDB" id="A0A2V3VZE8"/>
<evidence type="ECO:0000256" key="6">
    <source>
        <dbReference type="ARBA" id="ARBA00067277"/>
    </source>
</evidence>
<dbReference type="CDD" id="cd07149">
    <property type="entry name" value="ALDH_y4uC"/>
    <property type="match status" value="1"/>
</dbReference>
<keyword evidence="9" id="KW-1185">Reference proteome</keyword>
<dbReference type="InterPro" id="IPR016163">
    <property type="entry name" value="Ald_DH_C"/>
</dbReference>
<evidence type="ECO:0000256" key="1">
    <source>
        <dbReference type="ARBA" id="ARBA00009986"/>
    </source>
</evidence>
<dbReference type="InterPro" id="IPR016161">
    <property type="entry name" value="Ald_DH/histidinol_DH"/>
</dbReference>
<comment type="function">
    <text evidence="4">Part of the sulfo-TAL (or sulfo-SFT) pathway, a D-sulfoquinovose degradation pathway that produces sulfolactate (SL). Catalyzes the oxidation of 3-sulfolactaldehyde (SLA) to sulfolactate (SL).</text>
</comment>
<dbReference type="Proteomes" id="UP000247978">
    <property type="component" value="Unassembled WGS sequence"/>
</dbReference>
<dbReference type="SUPFAM" id="SSF53720">
    <property type="entry name" value="ALDH-like"/>
    <property type="match status" value="1"/>
</dbReference>
<comment type="catalytic activity">
    <reaction evidence="3">
        <text>(2S)-3-sulfolactaldehyde + NAD(+) + H2O = (2S)-3-sulfolactate + NADH + 2 H(+)</text>
        <dbReference type="Rhea" id="RHEA:47932"/>
        <dbReference type="ChEBI" id="CHEBI:15377"/>
        <dbReference type="ChEBI" id="CHEBI:15378"/>
        <dbReference type="ChEBI" id="CHEBI:57540"/>
        <dbReference type="ChEBI" id="CHEBI:57945"/>
        <dbReference type="ChEBI" id="CHEBI:61289"/>
        <dbReference type="ChEBI" id="CHEBI:90109"/>
        <dbReference type="EC" id="1.2.1.97"/>
    </reaction>
    <physiologicalReaction direction="left-to-right" evidence="3">
        <dbReference type="Rhea" id="RHEA:47933"/>
    </physiologicalReaction>
</comment>
<dbReference type="InterPro" id="IPR015590">
    <property type="entry name" value="Aldehyde_DH_dom"/>
</dbReference>
<keyword evidence="2" id="KW-0560">Oxidoreductase</keyword>
<dbReference type="PANTHER" id="PTHR42991:SF1">
    <property type="entry name" value="ALDEHYDE DEHYDROGENASE"/>
    <property type="match status" value="1"/>
</dbReference>
<dbReference type="Gene3D" id="3.40.605.10">
    <property type="entry name" value="Aldehyde Dehydrogenase, Chain A, domain 1"/>
    <property type="match status" value="1"/>
</dbReference>
<sequence>MLIGGRWIEKEETINVYDPQDNTIFSTVPKATKEDMLHAIEAAEEGAKIAAQMPVHERLSILNKAADYVLEHSELYAETIASEGSKTITEARAEVSRCVDTLRISAEEARRINGETIPFDQMPGHENRVGYYYKFPIGIIAAITPFNDPLNLVAHKIGPAVASGNAIIVKPATLTPISAILLAEAFDAAGLPEKVLSVITGSGSEIGDILISHPSIRMVSFTGGLETGEQIAKKAGLKKLSMELGSNSPVIVLDDANIEDTVSSCVSGAFWAVGQNCLGVQRIFVTESNFDEFVQKFITKTNTYKVGDKKDEATNMGPLISEKEAIRVEEWVNEALDEGATLLTGGKRDGAFYSPTVLTNVSTDAKIAKEEIFGPVVLLFQVKDLDEAIEKANDVNYGLQAGIFTKDIKLAFEAIKRLEVGGLMINDSSDYRIDGMPFGGVKGSGLGREGVKYTIQEMTEPKVIQFKL</sequence>
<evidence type="ECO:0000256" key="3">
    <source>
        <dbReference type="ARBA" id="ARBA00050326"/>
    </source>
</evidence>
<feature type="domain" description="Aldehyde dehydrogenase" evidence="7">
    <location>
        <begin position="7"/>
        <end position="464"/>
    </location>
</feature>
<proteinExistence type="inferred from homology"/>
<accession>A0A2V3VZE8</accession>
<dbReference type="InterPro" id="IPR016162">
    <property type="entry name" value="Ald_DH_N"/>
</dbReference>
<comment type="caution">
    <text evidence="8">The sequence shown here is derived from an EMBL/GenBank/DDBJ whole genome shotgun (WGS) entry which is preliminary data.</text>
</comment>
<evidence type="ECO:0000313" key="8">
    <source>
        <dbReference type="EMBL" id="PXW87427.1"/>
    </source>
</evidence>
<evidence type="ECO:0000256" key="4">
    <source>
        <dbReference type="ARBA" id="ARBA00054572"/>
    </source>
</evidence>
<protein>
    <recommendedName>
        <fullName evidence="6">3-sulfolactaldehyde dehydrogenase</fullName>
        <ecNumber evidence="5">1.2.1.97</ecNumber>
    </recommendedName>
</protein>
<comment type="similarity">
    <text evidence="1">Belongs to the aldehyde dehydrogenase family.</text>
</comment>
<dbReference type="FunFam" id="3.40.309.10:FF:000009">
    <property type="entry name" value="Aldehyde dehydrogenase A"/>
    <property type="match status" value="1"/>
</dbReference>
<dbReference type="FunFam" id="3.40.605.10:FF:000007">
    <property type="entry name" value="NAD/NADP-dependent betaine aldehyde dehydrogenase"/>
    <property type="match status" value="1"/>
</dbReference>
<evidence type="ECO:0000256" key="5">
    <source>
        <dbReference type="ARBA" id="ARBA00066984"/>
    </source>
</evidence>
<dbReference type="GO" id="GO:0008911">
    <property type="term" value="F:lactaldehyde dehydrogenase (NAD+) activity"/>
    <property type="evidence" value="ECO:0007669"/>
    <property type="project" value="TreeGrafter"/>
</dbReference>